<evidence type="ECO:0008006" key="3">
    <source>
        <dbReference type="Google" id="ProtNLM"/>
    </source>
</evidence>
<dbReference type="EMBL" id="JAPFFF010000006">
    <property type="protein sequence ID" value="KAK8887533.1"/>
    <property type="molecule type" value="Genomic_DNA"/>
</dbReference>
<keyword evidence="2" id="KW-1185">Reference proteome</keyword>
<dbReference type="Proteomes" id="UP001470230">
    <property type="component" value="Unassembled WGS sequence"/>
</dbReference>
<name>A0ABR2K9J5_9EUKA</name>
<proteinExistence type="predicted"/>
<protein>
    <recommendedName>
        <fullName evidence="3">Capsid protein</fullName>
    </recommendedName>
</protein>
<sequence>MSFRNRYPIYPRPVRRTKYSNETFNITDTNDKPAHTYSPTAGVAIVNQANELGMRKAKNFNISLVNIWNIPLQYALVYVPQGTIPSQLNTGTIDNAASIYEPNQNVILSGLALPGVLVNKSTRLARNLSSGDQIYLVFRPIYQSGDEAIQGGISATINYSITF</sequence>
<evidence type="ECO:0000313" key="2">
    <source>
        <dbReference type="Proteomes" id="UP001470230"/>
    </source>
</evidence>
<comment type="caution">
    <text evidence="1">The sequence shown here is derived from an EMBL/GenBank/DDBJ whole genome shotgun (WGS) entry which is preliminary data.</text>
</comment>
<gene>
    <name evidence="1" type="ORF">M9Y10_038582</name>
</gene>
<evidence type="ECO:0000313" key="1">
    <source>
        <dbReference type="EMBL" id="KAK8887533.1"/>
    </source>
</evidence>
<organism evidence="1 2">
    <name type="scientific">Tritrichomonas musculus</name>
    <dbReference type="NCBI Taxonomy" id="1915356"/>
    <lineage>
        <taxon>Eukaryota</taxon>
        <taxon>Metamonada</taxon>
        <taxon>Parabasalia</taxon>
        <taxon>Tritrichomonadida</taxon>
        <taxon>Tritrichomonadidae</taxon>
        <taxon>Tritrichomonas</taxon>
    </lineage>
</organism>
<reference evidence="1 2" key="1">
    <citation type="submission" date="2024-04" db="EMBL/GenBank/DDBJ databases">
        <title>Tritrichomonas musculus Genome.</title>
        <authorList>
            <person name="Alves-Ferreira E."/>
            <person name="Grigg M."/>
            <person name="Lorenzi H."/>
            <person name="Galac M."/>
        </authorList>
    </citation>
    <scope>NUCLEOTIDE SEQUENCE [LARGE SCALE GENOMIC DNA]</scope>
    <source>
        <strain evidence="1 2">EAF2021</strain>
    </source>
</reference>
<accession>A0ABR2K9J5</accession>